<feature type="binding site" evidence="6">
    <location>
        <position position="231"/>
    </location>
    <ligand>
        <name>substrate</name>
    </ligand>
</feature>
<dbReference type="PANTHER" id="PTHR21139:SF42">
    <property type="entry name" value="TRIOSEPHOSPHATE ISOMERASE"/>
    <property type="match status" value="1"/>
</dbReference>
<keyword evidence="3 6" id="KW-0963">Cytoplasm</keyword>
<dbReference type="InterPro" id="IPR035990">
    <property type="entry name" value="TIM_sf"/>
</dbReference>
<proteinExistence type="inferred from homology"/>
<evidence type="ECO:0000256" key="1">
    <source>
        <dbReference type="ARBA" id="ARBA00007422"/>
    </source>
</evidence>
<feature type="binding site" evidence="6">
    <location>
        <position position="192"/>
    </location>
    <ligand>
        <name>substrate</name>
    </ligand>
</feature>
<keyword evidence="9" id="KW-1185">Reference proteome</keyword>
<protein>
    <recommendedName>
        <fullName evidence="6 7">Triosephosphate isomerase</fullName>
        <shortName evidence="6">TIM</shortName>
        <shortName evidence="6">TPI</shortName>
        <ecNumber evidence="6 7">5.3.1.1</ecNumber>
    </recommendedName>
    <alternativeName>
        <fullName evidence="6">Triose-phosphate isomerase</fullName>
    </alternativeName>
</protein>
<keyword evidence="5 6" id="KW-0413">Isomerase</keyword>
<comment type="subunit">
    <text evidence="6 7">Homodimer.</text>
</comment>
<dbReference type="PANTHER" id="PTHR21139">
    <property type="entry name" value="TRIOSEPHOSPHATE ISOMERASE"/>
    <property type="match status" value="1"/>
</dbReference>
<name>A0ABN0WHT0_9BACI</name>
<gene>
    <name evidence="8" type="primary">tpiA_2</name>
    <name evidence="6" type="synonym">tpiA</name>
    <name evidence="8" type="ORF">GCM10008967_29220</name>
</gene>
<evidence type="ECO:0000256" key="5">
    <source>
        <dbReference type="ARBA" id="ARBA00023235"/>
    </source>
</evidence>
<dbReference type="InterPro" id="IPR000652">
    <property type="entry name" value="Triosephosphate_isomerase"/>
</dbReference>
<evidence type="ECO:0000313" key="9">
    <source>
        <dbReference type="Proteomes" id="UP001500782"/>
    </source>
</evidence>
<dbReference type="EC" id="5.3.1.1" evidence="6 7"/>
<evidence type="ECO:0000256" key="4">
    <source>
        <dbReference type="ARBA" id="ARBA00023152"/>
    </source>
</evidence>
<dbReference type="InterPro" id="IPR022896">
    <property type="entry name" value="TrioseP_Isoase_bac/euk"/>
</dbReference>
<dbReference type="PROSITE" id="PS00171">
    <property type="entry name" value="TIM_1"/>
    <property type="match status" value="1"/>
</dbReference>
<feature type="binding site" evidence="6">
    <location>
        <begin position="252"/>
        <end position="253"/>
    </location>
    <ligand>
        <name>substrate</name>
    </ligand>
</feature>
<dbReference type="HAMAP" id="MF_00147_B">
    <property type="entry name" value="TIM_B"/>
    <property type="match status" value="1"/>
</dbReference>
<organism evidence="8 9">
    <name type="scientific">Bacillus carboniphilus</name>
    <dbReference type="NCBI Taxonomy" id="86663"/>
    <lineage>
        <taxon>Bacteria</taxon>
        <taxon>Bacillati</taxon>
        <taxon>Bacillota</taxon>
        <taxon>Bacilli</taxon>
        <taxon>Bacillales</taxon>
        <taxon>Bacillaceae</taxon>
        <taxon>Bacillus</taxon>
    </lineage>
</organism>
<evidence type="ECO:0000313" key="8">
    <source>
        <dbReference type="EMBL" id="GAA0337080.1"/>
    </source>
</evidence>
<dbReference type="InterPro" id="IPR013785">
    <property type="entry name" value="Aldolase_TIM"/>
</dbReference>
<feature type="modified residue" description="Phosphoserine" evidence="6">
    <location>
        <position position="231"/>
    </location>
</feature>
<comment type="function">
    <text evidence="6">Involved in the gluconeogenesis. Catalyzes stereospecifically the conversion of dihydroxyacetone phosphate (DHAP) to D-glyceraldehyde-3-phosphate (G3P).</text>
</comment>
<evidence type="ECO:0000256" key="7">
    <source>
        <dbReference type="RuleBase" id="RU363013"/>
    </source>
</evidence>
<comment type="pathway">
    <text evidence="6 7">Carbohydrate biosynthesis; gluconeogenesis.</text>
</comment>
<comment type="similarity">
    <text evidence="1 6 7">Belongs to the triosephosphate isomerase family.</text>
</comment>
<sequence>MSDTVIRSFIETIVREKVHSLLQNSNDRPPLVVANWKMNMTKATTLDFLKGLAETEKLPIEVVICPPYPYLHLLDSSIGQYSIGAQNVHGEESGAYTGDVSAEQLLDMDCKYVIIGHSERRAIGETDQDIQKKIQHSINNGLSAILCVGETEVEREQGKTEEVVRNQILAALTGVDDFSKLVIAYEPVWAIGTGKSASPNQAQEVHQQIRSLLVNHIGAIARSVRLLYGGSVKPENAGGYSAMPDIDGALVGGASLQIDSFIGITQAFIKSNFEQKGE</sequence>
<feature type="binding site" evidence="6">
    <location>
        <begin position="35"/>
        <end position="37"/>
    </location>
    <ligand>
        <name>substrate</name>
    </ligand>
</feature>
<dbReference type="CDD" id="cd00311">
    <property type="entry name" value="TIM"/>
    <property type="match status" value="1"/>
</dbReference>
<dbReference type="RefSeq" id="WP_343800292.1">
    <property type="nucleotide sequence ID" value="NZ_BAAADJ010000050.1"/>
</dbReference>
<dbReference type="GO" id="GO:0016853">
    <property type="term" value="F:isomerase activity"/>
    <property type="evidence" value="ECO:0007669"/>
    <property type="project" value="UniProtKB-KW"/>
</dbReference>
<evidence type="ECO:0000256" key="6">
    <source>
        <dbReference type="HAMAP-Rule" id="MF_00147"/>
    </source>
</evidence>
<keyword evidence="6" id="KW-0597">Phosphoprotein</keyword>
<feature type="active site" description="Proton acceptor" evidence="6">
    <location>
        <position position="186"/>
    </location>
</feature>
<dbReference type="Gene3D" id="3.20.20.70">
    <property type="entry name" value="Aldolase class I"/>
    <property type="match status" value="1"/>
</dbReference>
<feature type="active site" description="Electrophile" evidence="6">
    <location>
        <position position="117"/>
    </location>
</feature>
<dbReference type="Pfam" id="PF00121">
    <property type="entry name" value="TIM"/>
    <property type="match status" value="1"/>
</dbReference>
<evidence type="ECO:0000256" key="3">
    <source>
        <dbReference type="ARBA" id="ARBA00022490"/>
    </source>
</evidence>
<dbReference type="SUPFAM" id="SSF51351">
    <property type="entry name" value="Triosephosphate isomerase (TIM)"/>
    <property type="match status" value="1"/>
</dbReference>
<dbReference type="EMBL" id="BAAADJ010000050">
    <property type="protein sequence ID" value="GAA0337080.1"/>
    <property type="molecule type" value="Genomic_DNA"/>
</dbReference>
<reference evidence="8 9" key="1">
    <citation type="journal article" date="2019" name="Int. J. Syst. Evol. Microbiol.">
        <title>The Global Catalogue of Microorganisms (GCM) 10K type strain sequencing project: providing services to taxonomists for standard genome sequencing and annotation.</title>
        <authorList>
            <consortium name="The Broad Institute Genomics Platform"/>
            <consortium name="The Broad Institute Genome Sequencing Center for Infectious Disease"/>
            <person name="Wu L."/>
            <person name="Ma J."/>
        </authorList>
    </citation>
    <scope>NUCLEOTIDE SEQUENCE [LARGE SCALE GENOMIC DNA]</scope>
    <source>
        <strain evidence="8 9">JCM 9731</strain>
    </source>
</reference>
<keyword evidence="4 6" id="KW-0324">Glycolysis</keyword>
<keyword evidence="2 6" id="KW-0312">Gluconeogenesis</keyword>
<comment type="catalytic activity">
    <reaction evidence="6 7">
        <text>D-glyceraldehyde 3-phosphate = dihydroxyacetone phosphate</text>
        <dbReference type="Rhea" id="RHEA:18585"/>
        <dbReference type="ChEBI" id="CHEBI:57642"/>
        <dbReference type="ChEBI" id="CHEBI:59776"/>
        <dbReference type="EC" id="5.3.1.1"/>
    </reaction>
</comment>
<evidence type="ECO:0000256" key="2">
    <source>
        <dbReference type="ARBA" id="ARBA00022432"/>
    </source>
</evidence>
<comment type="pathway">
    <text evidence="6 7">Carbohydrate degradation; glycolysis; D-glyceraldehyde 3-phosphate from glycerone phosphate: step 1/1.</text>
</comment>
<comment type="subcellular location">
    <subcellularLocation>
        <location evidence="6 7">Cytoplasm</location>
    </subcellularLocation>
</comment>
<comment type="caution">
    <text evidence="8">The sequence shown here is derived from an EMBL/GenBank/DDBJ whole genome shotgun (WGS) entry which is preliminary data.</text>
</comment>
<accession>A0ABN0WHT0</accession>
<dbReference type="Proteomes" id="UP001500782">
    <property type="component" value="Unassembled WGS sequence"/>
</dbReference>
<dbReference type="PROSITE" id="PS51440">
    <property type="entry name" value="TIM_2"/>
    <property type="match status" value="1"/>
</dbReference>
<dbReference type="InterPro" id="IPR020861">
    <property type="entry name" value="Triosephosphate_isomerase_AS"/>
</dbReference>
<dbReference type="NCBIfam" id="TIGR00419">
    <property type="entry name" value="tim"/>
    <property type="match status" value="1"/>
</dbReference>